<feature type="transmembrane region" description="Helical" evidence="1">
    <location>
        <begin position="205"/>
        <end position="225"/>
    </location>
</feature>
<feature type="transmembrane region" description="Helical" evidence="1">
    <location>
        <begin position="49"/>
        <end position="68"/>
    </location>
</feature>
<feature type="transmembrane region" description="Helical" evidence="1">
    <location>
        <begin position="121"/>
        <end position="143"/>
    </location>
</feature>
<evidence type="ECO:0000259" key="2">
    <source>
        <dbReference type="Pfam" id="PF20152"/>
    </source>
</evidence>
<protein>
    <recommendedName>
        <fullName evidence="2">DUF6534 domain-containing protein</fullName>
    </recommendedName>
</protein>
<dbReference type="AlphaFoldDB" id="A8N8N1"/>
<organism evidence="3 4">
    <name type="scientific">Coprinopsis cinerea (strain Okayama-7 / 130 / ATCC MYA-4618 / FGSC 9003)</name>
    <name type="common">Inky cap fungus</name>
    <name type="synonym">Hormographiella aspergillata</name>
    <dbReference type="NCBI Taxonomy" id="240176"/>
    <lineage>
        <taxon>Eukaryota</taxon>
        <taxon>Fungi</taxon>
        <taxon>Dikarya</taxon>
        <taxon>Basidiomycota</taxon>
        <taxon>Agaricomycotina</taxon>
        <taxon>Agaricomycetes</taxon>
        <taxon>Agaricomycetidae</taxon>
        <taxon>Agaricales</taxon>
        <taxon>Agaricineae</taxon>
        <taxon>Psathyrellaceae</taxon>
        <taxon>Coprinopsis</taxon>
    </lineage>
</organism>
<keyword evidence="1" id="KW-0812">Transmembrane</keyword>
<dbReference type="InParanoid" id="A8N8N1"/>
<dbReference type="KEGG" id="cci:CC1G_09890"/>
<reference evidence="3 4" key="1">
    <citation type="journal article" date="2010" name="Proc. Natl. Acad. Sci. U.S.A.">
        <title>Insights into evolution of multicellular fungi from the assembled chromosomes of the mushroom Coprinopsis cinerea (Coprinus cinereus).</title>
        <authorList>
            <person name="Stajich J.E."/>
            <person name="Wilke S.K."/>
            <person name="Ahren D."/>
            <person name="Au C.H."/>
            <person name="Birren B.W."/>
            <person name="Borodovsky M."/>
            <person name="Burns C."/>
            <person name="Canback B."/>
            <person name="Casselton L.A."/>
            <person name="Cheng C.K."/>
            <person name="Deng J."/>
            <person name="Dietrich F.S."/>
            <person name="Fargo D.C."/>
            <person name="Farman M.L."/>
            <person name="Gathman A.C."/>
            <person name="Goldberg J."/>
            <person name="Guigo R."/>
            <person name="Hoegger P.J."/>
            <person name="Hooker J.B."/>
            <person name="Huggins A."/>
            <person name="James T.Y."/>
            <person name="Kamada T."/>
            <person name="Kilaru S."/>
            <person name="Kodira C."/>
            <person name="Kues U."/>
            <person name="Kupfer D."/>
            <person name="Kwan H.S."/>
            <person name="Lomsadze A."/>
            <person name="Li W."/>
            <person name="Lilly W.W."/>
            <person name="Ma L.J."/>
            <person name="Mackey A.J."/>
            <person name="Manning G."/>
            <person name="Martin F."/>
            <person name="Muraguchi H."/>
            <person name="Natvig D.O."/>
            <person name="Palmerini H."/>
            <person name="Ramesh M.A."/>
            <person name="Rehmeyer C.J."/>
            <person name="Roe B.A."/>
            <person name="Shenoy N."/>
            <person name="Stanke M."/>
            <person name="Ter-Hovhannisyan V."/>
            <person name="Tunlid A."/>
            <person name="Velagapudi R."/>
            <person name="Vision T.J."/>
            <person name="Zeng Q."/>
            <person name="Zolan M.E."/>
            <person name="Pukkila P.J."/>
        </authorList>
    </citation>
    <scope>NUCLEOTIDE SEQUENCE [LARGE SCALE GENOMIC DNA]</scope>
    <source>
        <strain evidence="4">Okayama-7 / 130 / ATCC MYA-4618 / FGSC 9003</strain>
    </source>
</reference>
<feature type="transmembrane region" description="Helical" evidence="1">
    <location>
        <begin position="15"/>
        <end position="37"/>
    </location>
</feature>
<keyword evidence="4" id="KW-1185">Reference proteome</keyword>
<dbReference type="EMBL" id="AACS02000007">
    <property type="protein sequence ID" value="EAU90650.2"/>
    <property type="molecule type" value="Genomic_DNA"/>
</dbReference>
<evidence type="ECO:0000313" key="3">
    <source>
        <dbReference type="EMBL" id="EAU90650.2"/>
    </source>
</evidence>
<dbReference type="OMA" id="LACVITH"/>
<comment type="caution">
    <text evidence="3">The sequence shown here is derived from an EMBL/GenBank/DDBJ whole genome shotgun (WGS) entry which is preliminary data.</text>
</comment>
<dbReference type="VEuPathDB" id="FungiDB:CC1G_09890"/>
<feature type="transmembrane region" description="Helical" evidence="1">
    <location>
        <begin position="231"/>
        <end position="250"/>
    </location>
</feature>
<evidence type="ECO:0000313" key="4">
    <source>
        <dbReference type="Proteomes" id="UP000001861"/>
    </source>
</evidence>
<dbReference type="GeneID" id="6007648"/>
<dbReference type="Pfam" id="PF20152">
    <property type="entry name" value="DUF6534"/>
    <property type="match status" value="1"/>
</dbReference>
<keyword evidence="1" id="KW-0472">Membrane</keyword>
<dbReference type="InterPro" id="IPR045339">
    <property type="entry name" value="DUF6534"/>
</dbReference>
<gene>
    <name evidence="3" type="ORF">CC1G_09890</name>
</gene>
<sequence>MSEEPFNHEHMLTPVFLGGMFAMSLWGVTCLQTFTYFSRGWNDPLSLKVTIAILFMLDTLHMTLTVHLDYHYMVLNFANPLALIEPVWSLFFHTLLITSTNFVIRSLFVRRIWILTKGRRLRLIIAVPIMALSMADLVSAFFITAKAFQLPNLLQLYRLAVYAYISFISATIADLALTVALWYILRSSSTGFKPTDSAISILIKYIVNTCGIVTLCAFVSMSLYIAMPETFVFMGFYLLLSKLYINCYLASMNARDDIRRTMNSTQEHISIHLTDVSRGRVSTLDATTGTLSPGLEKGPRVSSQLSVTVHTLVDRHVDQAHVESGFQK</sequence>
<evidence type="ECO:0000256" key="1">
    <source>
        <dbReference type="SAM" id="Phobius"/>
    </source>
</evidence>
<dbReference type="OrthoDB" id="2535105at2759"/>
<feature type="transmembrane region" description="Helical" evidence="1">
    <location>
        <begin position="163"/>
        <end position="185"/>
    </location>
</feature>
<name>A8N8N1_COPC7</name>
<dbReference type="RefSeq" id="XP_001831187.2">
    <property type="nucleotide sequence ID" value="XM_001831135.2"/>
</dbReference>
<dbReference type="Proteomes" id="UP000001861">
    <property type="component" value="Unassembled WGS sequence"/>
</dbReference>
<feature type="domain" description="DUF6534" evidence="2">
    <location>
        <begin position="170"/>
        <end position="256"/>
    </location>
</feature>
<dbReference type="PANTHER" id="PTHR40465">
    <property type="entry name" value="CHROMOSOME 1, WHOLE GENOME SHOTGUN SEQUENCE"/>
    <property type="match status" value="1"/>
</dbReference>
<dbReference type="PANTHER" id="PTHR40465:SF1">
    <property type="entry name" value="DUF6534 DOMAIN-CONTAINING PROTEIN"/>
    <property type="match status" value="1"/>
</dbReference>
<feature type="transmembrane region" description="Helical" evidence="1">
    <location>
        <begin position="88"/>
        <end position="109"/>
    </location>
</feature>
<dbReference type="eggNOG" id="ENOG502SMJ3">
    <property type="taxonomic scope" value="Eukaryota"/>
</dbReference>
<accession>A8N8N1</accession>
<dbReference type="HOGENOM" id="CLU_046025_5_3_1"/>
<keyword evidence="1" id="KW-1133">Transmembrane helix</keyword>
<proteinExistence type="predicted"/>